<accession>A0A1V0UY31</accession>
<name>A0A1V0UY31_9BACL</name>
<evidence type="ECO:0000313" key="2">
    <source>
        <dbReference type="Proteomes" id="UP000192727"/>
    </source>
</evidence>
<proteinExistence type="predicted"/>
<organism evidence="1 2">
    <name type="scientific">Paenibacillus larvae subsp. pulvifaciens</name>
    <dbReference type="NCBI Taxonomy" id="1477"/>
    <lineage>
        <taxon>Bacteria</taxon>
        <taxon>Bacillati</taxon>
        <taxon>Bacillota</taxon>
        <taxon>Bacilli</taxon>
        <taxon>Bacillales</taxon>
        <taxon>Paenibacillaceae</taxon>
        <taxon>Paenibacillus</taxon>
    </lineage>
</organism>
<sequence length="59" mass="6117">MKLTVINKDIYVDKIKVIGVASSSVLLVGDSQVITCSSAFDTPPESVLTGPLVPLASAK</sequence>
<reference evidence="1 2" key="1">
    <citation type="submission" date="2017-03" db="EMBL/GenBank/DDBJ databases">
        <title>Paenibacillus larvae genome sequencing.</title>
        <authorList>
            <person name="Dingman D.W."/>
        </authorList>
    </citation>
    <scope>NUCLEOTIDE SEQUENCE [LARGE SCALE GENOMIC DNA]</scope>
    <source>
        <strain evidence="1 2">SAG 10367</strain>
    </source>
</reference>
<dbReference type="GeneID" id="64219024"/>
<dbReference type="EMBL" id="CP020557">
    <property type="protein sequence ID" value="ARF70145.1"/>
    <property type="molecule type" value="Genomic_DNA"/>
</dbReference>
<gene>
    <name evidence="1" type="ORF">B7C51_23340</name>
</gene>
<dbReference type="RefSeq" id="WP_077995278.1">
    <property type="nucleotide sequence ID" value="NZ_CP019794.1"/>
</dbReference>
<dbReference type="Proteomes" id="UP000192727">
    <property type="component" value="Chromosome"/>
</dbReference>
<protein>
    <submittedName>
        <fullName evidence="1">Spore gernimation protein GerPD</fullName>
    </submittedName>
</protein>
<dbReference type="AlphaFoldDB" id="A0A1V0UY31"/>
<evidence type="ECO:0000313" key="1">
    <source>
        <dbReference type="EMBL" id="ARF70145.1"/>
    </source>
</evidence>